<dbReference type="InterPro" id="IPR003593">
    <property type="entry name" value="AAA+_ATPase"/>
</dbReference>
<dbReference type="GO" id="GO:0005886">
    <property type="term" value="C:plasma membrane"/>
    <property type="evidence" value="ECO:0007669"/>
    <property type="project" value="UniProtKB-SubCell"/>
</dbReference>
<dbReference type="SUPFAM" id="SSF52540">
    <property type="entry name" value="P-loop containing nucleoside triphosphate hydrolases"/>
    <property type="match status" value="1"/>
</dbReference>
<gene>
    <name evidence="10" type="ORF">NFG58_04160</name>
</gene>
<proteinExistence type="predicted"/>
<feature type="region of interest" description="Disordered" evidence="8">
    <location>
        <begin position="237"/>
        <end position="277"/>
    </location>
</feature>
<keyword evidence="2" id="KW-0813">Transport</keyword>
<evidence type="ECO:0000313" key="10">
    <source>
        <dbReference type="EMBL" id="XBO71912.1"/>
    </source>
</evidence>
<evidence type="ECO:0000256" key="6">
    <source>
        <dbReference type="ARBA" id="ARBA00022967"/>
    </source>
</evidence>
<dbReference type="GO" id="GO:0005524">
    <property type="term" value="F:ATP binding"/>
    <property type="evidence" value="ECO:0007669"/>
    <property type="project" value="UniProtKB-KW"/>
</dbReference>
<protein>
    <submittedName>
        <fullName evidence="10">ATP-binding cassette domain-containing protein</fullName>
    </submittedName>
</protein>
<dbReference type="GO" id="GO:0016887">
    <property type="term" value="F:ATP hydrolysis activity"/>
    <property type="evidence" value="ECO:0007669"/>
    <property type="project" value="InterPro"/>
</dbReference>
<evidence type="ECO:0000256" key="2">
    <source>
        <dbReference type="ARBA" id="ARBA00022448"/>
    </source>
</evidence>
<evidence type="ECO:0000256" key="8">
    <source>
        <dbReference type="SAM" id="MobiDB-lite"/>
    </source>
</evidence>
<keyword evidence="3" id="KW-1003">Cell membrane</keyword>
<dbReference type="RefSeq" id="WP_108131373.1">
    <property type="nucleotide sequence ID" value="NZ_CP098827.1"/>
</dbReference>
<evidence type="ECO:0000256" key="3">
    <source>
        <dbReference type="ARBA" id="ARBA00022475"/>
    </source>
</evidence>
<dbReference type="Pfam" id="PF00005">
    <property type="entry name" value="ABC_tran"/>
    <property type="match status" value="1"/>
</dbReference>
<dbReference type="Gene3D" id="3.40.50.300">
    <property type="entry name" value="P-loop containing nucleotide triphosphate hydrolases"/>
    <property type="match status" value="1"/>
</dbReference>
<feature type="domain" description="ABC transporter" evidence="9">
    <location>
        <begin position="22"/>
        <end position="238"/>
    </location>
</feature>
<evidence type="ECO:0000256" key="4">
    <source>
        <dbReference type="ARBA" id="ARBA00022741"/>
    </source>
</evidence>
<dbReference type="AlphaFoldDB" id="A0AAU7KJR4"/>
<dbReference type="PROSITE" id="PS50893">
    <property type="entry name" value="ABC_TRANSPORTER_2"/>
    <property type="match status" value="1"/>
</dbReference>
<sequence>MDDGQRQVTGGRDNGHGDFPTLILDGVDLGHADHRVLHDVHLRLAPGERVALLGESGVGKSTLLAELRRRLGRHAAWCPQYHGLVPQLSVYHNVYMGRLERHSALVNLWNLVRPLRQAWEDVASLCAELGLEGAIRRPVGRLSGGQRQRVAIARALYQRRQVFLGDEPVASVDPHQAMALLDRIDAQHATTVMALHQRELALSHFDRVWGLADGRVVLDAPSQDLSLDDLDALYPSASRTASSPAAPSPARDDNSDSPAEASARHASHQAGEEQARP</sequence>
<comment type="subcellular location">
    <subcellularLocation>
        <location evidence="1">Cell inner membrane</location>
        <topology evidence="1">Peripheral membrane protein</topology>
    </subcellularLocation>
</comment>
<keyword evidence="5 10" id="KW-0067">ATP-binding</keyword>
<feature type="compositionally biased region" description="Low complexity" evidence="8">
    <location>
        <begin position="237"/>
        <end position="249"/>
    </location>
</feature>
<evidence type="ECO:0000256" key="1">
    <source>
        <dbReference type="ARBA" id="ARBA00004417"/>
    </source>
</evidence>
<accession>A0AAU7KJR4</accession>
<organism evidence="10">
    <name type="scientific">Halomonas sp. RT37</name>
    <dbReference type="NCBI Taxonomy" id="2950872"/>
    <lineage>
        <taxon>Bacteria</taxon>
        <taxon>Pseudomonadati</taxon>
        <taxon>Pseudomonadota</taxon>
        <taxon>Gammaproteobacteria</taxon>
        <taxon>Oceanospirillales</taxon>
        <taxon>Halomonadaceae</taxon>
        <taxon>Halomonas</taxon>
    </lineage>
</organism>
<keyword evidence="6" id="KW-1278">Translocase</keyword>
<dbReference type="SMART" id="SM00382">
    <property type="entry name" value="AAA"/>
    <property type="match status" value="1"/>
</dbReference>
<dbReference type="PROSITE" id="PS00211">
    <property type="entry name" value="ABC_TRANSPORTER_1"/>
    <property type="match status" value="1"/>
</dbReference>
<dbReference type="PANTHER" id="PTHR43166">
    <property type="entry name" value="AMINO ACID IMPORT ATP-BINDING PROTEIN"/>
    <property type="match status" value="1"/>
</dbReference>
<reference evidence="10" key="1">
    <citation type="submission" date="2022-06" db="EMBL/GenBank/DDBJ databases">
        <title>A novel DMS-producing enzyme.</title>
        <authorList>
            <person name="Zhang Y."/>
        </authorList>
    </citation>
    <scope>NUCLEOTIDE SEQUENCE</scope>
    <source>
        <strain evidence="10">RT37</strain>
    </source>
</reference>
<dbReference type="InterPro" id="IPR003439">
    <property type="entry name" value="ABC_transporter-like_ATP-bd"/>
</dbReference>
<keyword evidence="4" id="KW-0547">Nucleotide-binding</keyword>
<name>A0AAU7KJR4_9GAMM</name>
<dbReference type="InterPro" id="IPR017871">
    <property type="entry name" value="ABC_transporter-like_CS"/>
</dbReference>
<evidence type="ECO:0000256" key="7">
    <source>
        <dbReference type="ARBA" id="ARBA00023136"/>
    </source>
</evidence>
<evidence type="ECO:0000256" key="5">
    <source>
        <dbReference type="ARBA" id="ARBA00022840"/>
    </source>
</evidence>
<dbReference type="PANTHER" id="PTHR43166:SF6">
    <property type="entry name" value="PHOSPHONATES IMPORT ATP-BINDING PROTEIN PHNC"/>
    <property type="match status" value="1"/>
</dbReference>
<dbReference type="InterPro" id="IPR027417">
    <property type="entry name" value="P-loop_NTPase"/>
</dbReference>
<dbReference type="EMBL" id="CP098827">
    <property type="protein sequence ID" value="XBO71912.1"/>
    <property type="molecule type" value="Genomic_DNA"/>
</dbReference>
<evidence type="ECO:0000259" key="9">
    <source>
        <dbReference type="PROSITE" id="PS50893"/>
    </source>
</evidence>
<keyword evidence="7" id="KW-0472">Membrane</keyword>
<dbReference type="InterPro" id="IPR050086">
    <property type="entry name" value="MetN_ABC_transporter-like"/>
</dbReference>